<dbReference type="RefSeq" id="WP_377932986.1">
    <property type="nucleotide sequence ID" value="NZ_JBHUMF010000009.1"/>
</dbReference>
<name>A0ABW5RNT6_9BACI</name>
<keyword evidence="3" id="KW-1185">Reference proteome</keyword>
<keyword evidence="1" id="KW-0472">Membrane</keyword>
<dbReference type="NCBIfam" id="TIGR02876">
    <property type="entry name" value="spore_yqfD"/>
    <property type="match status" value="1"/>
</dbReference>
<gene>
    <name evidence="2" type="primary">yqfD</name>
    <name evidence="2" type="ORF">ACFSUL_04175</name>
</gene>
<feature type="transmembrane region" description="Helical" evidence="1">
    <location>
        <begin position="89"/>
        <end position="110"/>
    </location>
</feature>
<comment type="caution">
    <text evidence="2">The sequence shown here is derived from an EMBL/GenBank/DDBJ whole genome shotgun (WGS) entry which is preliminary data.</text>
</comment>
<dbReference type="EMBL" id="JBHUMF010000009">
    <property type="protein sequence ID" value="MFD2679945.1"/>
    <property type="molecule type" value="Genomic_DNA"/>
</dbReference>
<evidence type="ECO:0000313" key="2">
    <source>
        <dbReference type="EMBL" id="MFD2679945.1"/>
    </source>
</evidence>
<sequence length="395" mass="45491">MKNQWIRFFTGEVFVKLEGKGVERVLNQLIRSNIYIWNVKRAGTETVTFYLSLHDVHNFRRAIRSFNCKVTFLRGQGSPFLVKRSIKNAGFVLGALMFLFIIILLSNMVWGINIKGASPQVEHGIRKELEDIGVAKGKLQFFIPDVETIQQELSYRMNNITWVGVELKGTTFHFQVVEKNEPEELKKTGPQNIVAKKKAIITKMFVEEGQPQVEVNDYVKEGQLLVSGVIGNEDETKDVPAKAKIIGETWYKTSVELPLDSKFEVFSGNEKRKHYLAVGSWKIPIWGFGKHEYKQYVKETEEKNIKFLKWELPVHYIEKTIKEKEEVNRKYSRKEAIKVAKKLAQNNLDSTLPEDAEIISQKVLHEKVENGKVKLNIHYKVIEDIAKGQPIIQGD</sequence>
<reference evidence="3" key="1">
    <citation type="journal article" date="2019" name="Int. J. Syst. Evol. Microbiol.">
        <title>The Global Catalogue of Microorganisms (GCM) 10K type strain sequencing project: providing services to taxonomists for standard genome sequencing and annotation.</title>
        <authorList>
            <consortium name="The Broad Institute Genomics Platform"/>
            <consortium name="The Broad Institute Genome Sequencing Center for Infectious Disease"/>
            <person name="Wu L."/>
            <person name="Ma J."/>
        </authorList>
    </citation>
    <scope>NUCLEOTIDE SEQUENCE [LARGE SCALE GENOMIC DNA]</scope>
    <source>
        <strain evidence="3">KCTC 3913</strain>
    </source>
</reference>
<keyword evidence="1" id="KW-1133">Transmembrane helix</keyword>
<dbReference type="Proteomes" id="UP001597506">
    <property type="component" value="Unassembled WGS sequence"/>
</dbReference>
<dbReference type="InterPro" id="IPR010690">
    <property type="entry name" value="YqfD"/>
</dbReference>
<keyword evidence="1" id="KW-0812">Transmembrane</keyword>
<dbReference type="Pfam" id="PF06898">
    <property type="entry name" value="YqfD"/>
    <property type="match status" value="1"/>
</dbReference>
<evidence type="ECO:0000256" key="1">
    <source>
        <dbReference type="SAM" id="Phobius"/>
    </source>
</evidence>
<evidence type="ECO:0000313" key="3">
    <source>
        <dbReference type="Proteomes" id="UP001597506"/>
    </source>
</evidence>
<dbReference type="PIRSF" id="PIRSF029895">
    <property type="entry name" value="SpoIV"/>
    <property type="match status" value="1"/>
</dbReference>
<protein>
    <submittedName>
        <fullName evidence="2">Sporulation protein YqfD</fullName>
    </submittedName>
</protein>
<proteinExistence type="predicted"/>
<organism evidence="2 3">
    <name type="scientific">Bacillus seohaeanensis</name>
    <dbReference type="NCBI Taxonomy" id="284580"/>
    <lineage>
        <taxon>Bacteria</taxon>
        <taxon>Bacillati</taxon>
        <taxon>Bacillota</taxon>
        <taxon>Bacilli</taxon>
        <taxon>Bacillales</taxon>
        <taxon>Bacillaceae</taxon>
        <taxon>Bacillus</taxon>
    </lineage>
</organism>
<accession>A0ABW5RNT6</accession>